<feature type="domain" description="EF-hand" evidence="2">
    <location>
        <begin position="51"/>
        <end position="79"/>
    </location>
</feature>
<dbReference type="AlphaFoldDB" id="W1PHY6"/>
<feature type="region of interest" description="Disordered" evidence="1">
    <location>
        <begin position="20"/>
        <end position="48"/>
    </location>
</feature>
<accession>W1PHY6</accession>
<proteinExistence type="predicted"/>
<evidence type="ECO:0000256" key="1">
    <source>
        <dbReference type="SAM" id="MobiDB-lite"/>
    </source>
</evidence>
<name>W1PHY6_AMBTC</name>
<keyword evidence="4" id="KW-1185">Reference proteome</keyword>
<dbReference type="PANTHER" id="PTHR46824:SF2">
    <property type="entry name" value="CALCIUM-BINDING PROTEIN CML48-RELATED"/>
    <property type="match status" value="1"/>
</dbReference>
<reference evidence="4" key="1">
    <citation type="journal article" date="2013" name="Science">
        <title>The Amborella genome and the evolution of flowering plants.</title>
        <authorList>
            <consortium name="Amborella Genome Project"/>
        </authorList>
    </citation>
    <scope>NUCLEOTIDE SEQUENCE [LARGE SCALE GENOMIC DNA]</scope>
</reference>
<evidence type="ECO:0000313" key="4">
    <source>
        <dbReference type="Proteomes" id="UP000017836"/>
    </source>
</evidence>
<dbReference type="InterPro" id="IPR044590">
    <property type="entry name" value="CML48/49/50"/>
</dbReference>
<dbReference type="GO" id="GO:0005509">
    <property type="term" value="F:calcium ion binding"/>
    <property type="evidence" value="ECO:0007669"/>
    <property type="project" value="InterPro"/>
</dbReference>
<dbReference type="InterPro" id="IPR002048">
    <property type="entry name" value="EF_hand_dom"/>
</dbReference>
<organism evidence="3 4">
    <name type="scientific">Amborella trichopoda</name>
    <dbReference type="NCBI Taxonomy" id="13333"/>
    <lineage>
        <taxon>Eukaryota</taxon>
        <taxon>Viridiplantae</taxon>
        <taxon>Streptophyta</taxon>
        <taxon>Embryophyta</taxon>
        <taxon>Tracheophyta</taxon>
        <taxon>Spermatophyta</taxon>
        <taxon>Magnoliopsida</taxon>
        <taxon>Amborellales</taxon>
        <taxon>Amborellaceae</taxon>
        <taxon>Amborella</taxon>
    </lineage>
</organism>
<dbReference type="SUPFAM" id="SSF47473">
    <property type="entry name" value="EF-hand"/>
    <property type="match status" value="1"/>
</dbReference>
<gene>
    <name evidence="3" type="ORF">AMTR_s00157p00079040</name>
</gene>
<dbReference type="Proteomes" id="UP000017836">
    <property type="component" value="Unassembled WGS sequence"/>
</dbReference>
<dbReference type="HOGENOM" id="CLU_2609288_0_0_1"/>
<dbReference type="PROSITE" id="PS50222">
    <property type="entry name" value="EF_HAND_2"/>
    <property type="match status" value="1"/>
</dbReference>
<evidence type="ECO:0000313" key="3">
    <source>
        <dbReference type="EMBL" id="ERN07613.1"/>
    </source>
</evidence>
<sequence>MAYYGYSSYEYNEPQQQMERYGGSYNSSMAGKQAPSESPWNSISGSNFPPGTDPKVVKAFQAADVDGNGPISANELFAS</sequence>
<dbReference type="PANTHER" id="PTHR46824">
    <property type="entry name" value="CALCIUM-BINDING PROTEIN CML48-RELATED"/>
    <property type="match status" value="1"/>
</dbReference>
<dbReference type="Gramene" id="ERN07613">
    <property type="protein sequence ID" value="ERN07613"/>
    <property type="gene ID" value="AMTR_s00157p00079040"/>
</dbReference>
<protein>
    <recommendedName>
        <fullName evidence="2">EF-hand domain-containing protein</fullName>
    </recommendedName>
</protein>
<dbReference type="EMBL" id="KI393724">
    <property type="protein sequence ID" value="ERN07613.1"/>
    <property type="molecule type" value="Genomic_DNA"/>
</dbReference>
<dbReference type="InterPro" id="IPR011992">
    <property type="entry name" value="EF-hand-dom_pair"/>
</dbReference>
<evidence type="ECO:0000259" key="2">
    <source>
        <dbReference type="PROSITE" id="PS50222"/>
    </source>
</evidence>